<protein>
    <submittedName>
        <fullName evidence="2">Saposin B-type domain-containing protein</fullName>
    </submittedName>
</protein>
<reference evidence="2" key="2">
    <citation type="submission" date="2020-10" db="UniProtKB">
        <authorList>
            <consortium name="WormBaseParasite"/>
        </authorList>
    </citation>
    <scope>IDENTIFICATION</scope>
</reference>
<evidence type="ECO:0000313" key="2">
    <source>
        <dbReference type="WBParaSite" id="Pan_g3639.t1"/>
    </source>
</evidence>
<name>A0A7E4ZYU0_PANRE</name>
<organism evidence="1 2">
    <name type="scientific">Panagrellus redivivus</name>
    <name type="common">Microworm</name>
    <dbReference type="NCBI Taxonomy" id="6233"/>
    <lineage>
        <taxon>Eukaryota</taxon>
        <taxon>Metazoa</taxon>
        <taxon>Ecdysozoa</taxon>
        <taxon>Nematoda</taxon>
        <taxon>Chromadorea</taxon>
        <taxon>Rhabditida</taxon>
        <taxon>Tylenchina</taxon>
        <taxon>Panagrolaimomorpha</taxon>
        <taxon>Panagrolaimoidea</taxon>
        <taxon>Panagrolaimidae</taxon>
        <taxon>Panagrellus</taxon>
    </lineage>
</organism>
<reference evidence="1" key="1">
    <citation type="journal article" date="2013" name="Genetics">
        <title>The draft genome and transcriptome of Panagrellus redivivus are shaped by the harsh demands of a free-living lifestyle.</title>
        <authorList>
            <person name="Srinivasan J."/>
            <person name="Dillman A.R."/>
            <person name="Macchietto M.G."/>
            <person name="Heikkinen L."/>
            <person name="Lakso M."/>
            <person name="Fracchia K.M."/>
            <person name="Antoshechkin I."/>
            <person name="Mortazavi A."/>
            <person name="Wong G."/>
            <person name="Sternberg P.W."/>
        </authorList>
    </citation>
    <scope>NUCLEOTIDE SEQUENCE [LARGE SCALE GENOMIC DNA]</scope>
    <source>
        <strain evidence="1">MT8872</strain>
    </source>
</reference>
<proteinExistence type="predicted"/>
<dbReference type="AlphaFoldDB" id="A0A7E4ZYU0"/>
<sequence>LVEKSKFDEGEIKCLELICDALCIDFTAS</sequence>
<dbReference type="Proteomes" id="UP000492821">
    <property type="component" value="Unassembled WGS sequence"/>
</dbReference>
<accession>A0A7E4ZYU0</accession>
<dbReference type="WBParaSite" id="Pan_g3639.t1">
    <property type="protein sequence ID" value="Pan_g3639.t1"/>
    <property type="gene ID" value="Pan_g3639"/>
</dbReference>
<keyword evidence="1" id="KW-1185">Reference proteome</keyword>
<evidence type="ECO:0000313" key="1">
    <source>
        <dbReference type="Proteomes" id="UP000492821"/>
    </source>
</evidence>